<dbReference type="Proteomes" id="UP000002724">
    <property type="component" value="Chromosome"/>
</dbReference>
<proteinExistence type="predicted"/>
<dbReference type="KEGG" id="pph:Ppha_1639"/>
<sequence>MDDYANIFPNGKHNLPAMIYFKTAEEVLFQWVSRVCSGNADDIAALYNASAVLIPTFTPHTVTTPEGVRNYFGQLASRDGLGVRLHNKALRKQSLSDTLHTLSGICSFEFEVDQVLLSFPSRFTFVIDISLEQPILHHHSSQVPRNLS</sequence>
<dbReference type="InterPro" id="IPR032710">
    <property type="entry name" value="NTF2-like_dom_sf"/>
</dbReference>
<dbReference type="eggNOG" id="COG4875">
    <property type="taxonomic scope" value="Bacteria"/>
</dbReference>
<dbReference type="HOGENOM" id="CLU_123929_2_0_10"/>
<protein>
    <recommendedName>
        <fullName evidence="3">DUF4440 domain-containing protein</fullName>
    </recommendedName>
</protein>
<name>B4SAJ0_PELPB</name>
<dbReference type="SUPFAM" id="SSF54427">
    <property type="entry name" value="NTF2-like"/>
    <property type="match status" value="1"/>
</dbReference>
<dbReference type="AlphaFoldDB" id="B4SAJ0"/>
<keyword evidence="2" id="KW-1185">Reference proteome</keyword>
<evidence type="ECO:0000313" key="1">
    <source>
        <dbReference type="EMBL" id="ACF43876.1"/>
    </source>
</evidence>
<evidence type="ECO:0008006" key="3">
    <source>
        <dbReference type="Google" id="ProtNLM"/>
    </source>
</evidence>
<reference evidence="1 2" key="1">
    <citation type="submission" date="2008-06" db="EMBL/GenBank/DDBJ databases">
        <title>Complete sequence of Pelodictyon phaeoclathratiforme BU-1.</title>
        <authorList>
            <consortium name="US DOE Joint Genome Institute"/>
            <person name="Lucas S."/>
            <person name="Copeland A."/>
            <person name="Lapidus A."/>
            <person name="Glavina del Rio T."/>
            <person name="Dalin E."/>
            <person name="Tice H."/>
            <person name="Bruce D."/>
            <person name="Goodwin L."/>
            <person name="Pitluck S."/>
            <person name="Schmutz J."/>
            <person name="Larimer F."/>
            <person name="Land M."/>
            <person name="Hauser L."/>
            <person name="Kyrpides N."/>
            <person name="Mikhailova N."/>
            <person name="Liu Z."/>
            <person name="Li T."/>
            <person name="Zhao F."/>
            <person name="Overmann J."/>
            <person name="Bryant D.A."/>
            <person name="Richardson P."/>
        </authorList>
    </citation>
    <scope>NUCLEOTIDE SEQUENCE [LARGE SCALE GENOMIC DNA]</scope>
    <source>
        <strain evidence="2">DSM 5477 / BU-1</strain>
    </source>
</reference>
<dbReference type="STRING" id="324925.Ppha_1639"/>
<dbReference type="Gene3D" id="3.10.450.50">
    <property type="match status" value="1"/>
</dbReference>
<accession>B4SAJ0</accession>
<organism evidence="1 2">
    <name type="scientific">Pelodictyon phaeoclathratiforme (strain DSM 5477 / BU-1)</name>
    <dbReference type="NCBI Taxonomy" id="324925"/>
    <lineage>
        <taxon>Bacteria</taxon>
        <taxon>Pseudomonadati</taxon>
        <taxon>Chlorobiota</taxon>
        <taxon>Chlorobiia</taxon>
        <taxon>Chlorobiales</taxon>
        <taxon>Chlorobiaceae</taxon>
        <taxon>Chlorobium/Pelodictyon group</taxon>
        <taxon>Pelodictyon</taxon>
    </lineage>
</organism>
<evidence type="ECO:0000313" key="2">
    <source>
        <dbReference type="Proteomes" id="UP000002724"/>
    </source>
</evidence>
<gene>
    <name evidence="1" type="ordered locus">Ppha_1639</name>
</gene>
<dbReference type="EMBL" id="CP001110">
    <property type="protein sequence ID" value="ACF43876.1"/>
    <property type="molecule type" value="Genomic_DNA"/>
</dbReference>